<dbReference type="PANTHER" id="PTHR20854:SF17">
    <property type="entry name" value="PHOSPHATASE IMPL1, CHLOROPLASTIC"/>
    <property type="match status" value="1"/>
</dbReference>
<proteinExistence type="inferred from homology"/>
<dbReference type="InterPro" id="IPR000760">
    <property type="entry name" value="Inositol_monophosphatase-like"/>
</dbReference>
<protein>
    <recommendedName>
        <fullName evidence="4">Inositol-1-monophosphatase</fullName>
        <ecNumber evidence="4">3.1.3.25</ecNumber>
    </recommendedName>
</protein>
<dbReference type="PANTHER" id="PTHR20854">
    <property type="entry name" value="INOSITOL MONOPHOSPHATASE"/>
    <property type="match status" value="1"/>
</dbReference>
<dbReference type="EMBL" id="OZ019896">
    <property type="protein sequence ID" value="CAK9222252.1"/>
    <property type="molecule type" value="Genomic_DNA"/>
</dbReference>
<keyword evidence="4" id="KW-0378">Hydrolase</keyword>
<dbReference type="SUPFAM" id="SSF48366">
    <property type="entry name" value="Ras GEF"/>
    <property type="match status" value="1"/>
</dbReference>
<dbReference type="InterPro" id="IPR023578">
    <property type="entry name" value="Ras_GEF_dom_sf"/>
</dbReference>
<dbReference type="CDD" id="cd01639">
    <property type="entry name" value="IMPase"/>
    <property type="match status" value="1"/>
</dbReference>
<evidence type="ECO:0000313" key="5">
    <source>
        <dbReference type="EMBL" id="CAK9222252.1"/>
    </source>
</evidence>
<dbReference type="InterPro" id="IPR033942">
    <property type="entry name" value="IMPase"/>
</dbReference>
<comment type="catalytic activity">
    <reaction evidence="4">
        <text>a myo-inositol phosphate + H2O = myo-inositol + phosphate</text>
        <dbReference type="Rhea" id="RHEA:24056"/>
        <dbReference type="ChEBI" id="CHEBI:15377"/>
        <dbReference type="ChEBI" id="CHEBI:17268"/>
        <dbReference type="ChEBI" id="CHEBI:43474"/>
        <dbReference type="ChEBI" id="CHEBI:84139"/>
        <dbReference type="EC" id="3.1.3.25"/>
    </reaction>
</comment>
<evidence type="ECO:0000256" key="3">
    <source>
        <dbReference type="ARBA" id="ARBA00022842"/>
    </source>
</evidence>
<comment type="cofactor">
    <cofactor evidence="4">
        <name>Mg(2+)</name>
        <dbReference type="ChEBI" id="CHEBI:18420"/>
    </cofactor>
</comment>
<dbReference type="PROSITE" id="PS00630">
    <property type="entry name" value="IMP_2"/>
    <property type="match status" value="1"/>
</dbReference>
<dbReference type="InterPro" id="IPR020583">
    <property type="entry name" value="Inositol_monoP_metal-BS"/>
</dbReference>
<reference evidence="5" key="1">
    <citation type="submission" date="2024-02" db="EMBL/GenBank/DDBJ databases">
        <authorList>
            <consortium name="ELIXIR-Norway"/>
            <consortium name="Elixir Norway"/>
        </authorList>
    </citation>
    <scope>NUCLEOTIDE SEQUENCE</scope>
</reference>
<dbReference type="SUPFAM" id="SSF56655">
    <property type="entry name" value="Carbohydrate phosphatase"/>
    <property type="match status" value="1"/>
</dbReference>
<organism evidence="5 6">
    <name type="scientific">Sphagnum troendelagicum</name>
    <dbReference type="NCBI Taxonomy" id="128251"/>
    <lineage>
        <taxon>Eukaryota</taxon>
        <taxon>Viridiplantae</taxon>
        <taxon>Streptophyta</taxon>
        <taxon>Embryophyta</taxon>
        <taxon>Bryophyta</taxon>
        <taxon>Sphagnophytina</taxon>
        <taxon>Sphagnopsida</taxon>
        <taxon>Sphagnales</taxon>
        <taxon>Sphagnaceae</taxon>
        <taxon>Sphagnum</taxon>
    </lineage>
</organism>
<keyword evidence="6" id="KW-1185">Reference proteome</keyword>
<dbReference type="Proteomes" id="UP001497512">
    <property type="component" value="Chromosome 4"/>
</dbReference>
<dbReference type="EC" id="3.1.3.25" evidence="4"/>
<name>A0ABP0UJ87_9BRYO</name>
<dbReference type="Gene3D" id="3.30.540.10">
    <property type="entry name" value="Fructose-1,6-Bisphosphatase, subunit A, domain 1"/>
    <property type="match status" value="1"/>
</dbReference>
<gene>
    <name evidence="5" type="ORF">CSSPTR1EN2_LOCUS15972</name>
</gene>
<dbReference type="PRINTS" id="PR00377">
    <property type="entry name" value="IMPHPHTASES"/>
</dbReference>
<evidence type="ECO:0000256" key="2">
    <source>
        <dbReference type="ARBA" id="ARBA00022723"/>
    </source>
</evidence>
<evidence type="ECO:0000256" key="4">
    <source>
        <dbReference type="RuleBase" id="RU364068"/>
    </source>
</evidence>
<keyword evidence="3 4" id="KW-0460">Magnesium</keyword>
<dbReference type="PROSITE" id="PS00629">
    <property type="entry name" value="IMP_1"/>
    <property type="match status" value="1"/>
</dbReference>
<comment type="similarity">
    <text evidence="1 4">Belongs to the inositol monophosphatase superfamily.</text>
</comment>
<evidence type="ECO:0000256" key="1">
    <source>
        <dbReference type="ARBA" id="ARBA00009759"/>
    </source>
</evidence>
<keyword evidence="2 4" id="KW-0479">Metal-binding</keyword>
<dbReference type="Pfam" id="PF00459">
    <property type="entry name" value="Inositol_P"/>
    <property type="match status" value="1"/>
</dbReference>
<evidence type="ECO:0000313" key="6">
    <source>
        <dbReference type="Proteomes" id="UP001497512"/>
    </source>
</evidence>
<dbReference type="Gene3D" id="3.40.190.80">
    <property type="match status" value="1"/>
</dbReference>
<sequence>MQNDTCKDGVQNKIAQIEEIMDKWSQRRLVTNLINYVSNALLICHRPQRRKLVLQKFLSISIFCHNLLNYIVLAKITFALIGAVTVDQLPLKELFLASEAAAKRGAEVVMAAVDKPHNIDYKGKTDLVTDTDRNTELAILEVLRDKFPGHLVLGEEGGVSGDATSEYLWCIDPLDGTTNFAHGYPSFAVSVAVLHRGRPVAASVVEFAGGPFAWVTRTFTASAGGGAFCNGHRIHVSSTDQVERSLLVTGFGYEHDEAWAANIALFKEFTDVSRGVRRLGAAAVDMCHVALGIVEAYWEFRLKPWDMAAGVLIVEEAGGTVTCMDGSLFSVFDRSVLVSNGVLHKKLLEKIQPPTEKLIADGFDFSQWLKPTDYVSDV</sequence>
<accession>A0ABP0UJ87</accession>
<dbReference type="InterPro" id="IPR020550">
    <property type="entry name" value="Inositol_monophosphatase_CS"/>
</dbReference>
<comment type="pathway">
    <text evidence="4">Polyol metabolism; myo-inositol biosynthesis; myo-inositol from D-glucose 6-phosphate: step 2/2.</text>
</comment>